<feature type="compositionally biased region" description="Polar residues" evidence="1">
    <location>
        <begin position="392"/>
        <end position="402"/>
    </location>
</feature>
<dbReference type="Proteomes" id="UP001142055">
    <property type="component" value="Chromosome 2"/>
</dbReference>
<evidence type="ECO:0000313" key="3">
    <source>
        <dbReference type="EMBL" id="KAJ6219084.1"/>
    </source>
</evidence>
<evidence type="ECO:0000256" key="1">
    <source>
        <dbReference type="SAM" id="MobiDB-lite"/>
    </source>
</evidence>
<feature type="compositionally biased region" description="Polar residues" evidence="1">
    <location>
        <begin position="918"/>
        <end position="930"/>
    </location>
</feature>
<reference evidence="3" key="1">
    <citation type="submission" date="2022-12" db="EMBL/GenBank/DDBJ databases">
        <title>Genome assemblies of Blomia tropicalis.</title>
        <authorList>
            <person name="Cui Y."/>
        </authorList>
    </citation>
    <scope>NUCLEOTIDE SEQUENCE</scope>
    <source>
        <tissue evidence="3">Adult mites</tissue>
    </source>
</reference>
<feature type="compositionally biased region" description="Polar residues" evidence="1">
    <location>
        <begin position="413"/>
        <end position="427"/>
    </location>
</feature>
<protein>
    <recommendedName>
        <fullName evidence="2">C2H2-type domain-containing protein</fullName>
    </recommendedName>
</protein>
<comment type="caution">
    <text evidence="3">The sequence shown here is derived from an EMBL/GenBank/DDBJ whole genome shotgun (WGS) entry which is preliminary data.</text>
</comment>
<sequence>MNIESMNLEAIINGGATHYGLIGSSSTGSGGSSSSGGSGSLGLLSSSGNSDSLSIDDLPFSTQLDSTGNVTTSSSTTSSSSASSNGVIVVTNGGDGHLQQQQQPNNHSHSIHHHNHQDLSDQLSQHFSSNTSSSVSNATGTVATFSLDQFDTIDAATSCQLLQSYNIIKDEEYALLDDEDLVGSLMIGGGLHHVTGVGVDPTMSAQTLTDHLTPAQFTLLEDCLDHITSSDGGGLSVSVASSSSISTIPTSTALNHISSSDSSAMHDNLNNLNHQHQNGHQDDVGYGQFDDHHSIMVGSFVDDCGDLVGDDELSEHLGSSLVSTTTVDGGVQSISQQQQQTGTINGNSTTIVVPQSMIATTEDLLTPIITTVSTSSGAAAIVATSTASPISVGNIGQLTNGGQHLHHHHQQQPTITIKPTNGKNGQLISTSSIASSSKKNKSASNTSKTVVTTVVTTTPTSKTSVNSTTHTTSKSANAGGSNSTKMSKHQTAKQQQGTNSNSIDGNKQQQQQGQQQMQQPQQQQQLNLTTSSNTTMAPVPNEASTSSTGGKTYTDEICRLTICPLCDNAKSFCSSSSVTRHLRSVHKLNDLLGTRNCYCLLCSRFLEDLGEFFGHLKSDHQLLKQPEPVNTLYVRHVFKTFEDFMRWKSQELEVQTGCTYERCFTNEYSRSIYYKCAAIRINRITLTGKQTTSSKEPASIEPGGSHHPSIPKNSNSNNATPTVNGNGDPNSAEKVSAPPPPAPPQGDMILESSFDARMYPCTSSIRLVFRYTGIEAIEFPFHLGHKLDSNIRDLCLSQVHNTPQQSSFPHQVPKPVTNSVIGQQHPSQQITATQAQHHSGVKYQSPIKTEQMLASASPTIARTTTTSGNQQITTFVTTTKPAGPIQQQQSNRTLHNNNINSSTTNSSTTTTTHAPPSAVNTPTTANTPVSGTKPKRKRARDRDQKTGELVAATSNKVLVTTATVTSPQPVSTPQPQPPSASSSSLSTSAKLNASIINKSIQSGTPLAKTIKLEPVETKPIGTTLVANLPQLNLQGGNLNHSHLHQQQQQQHHHPHLGNVQPLAVATSGTSAIMIIGQSLPTSSSANSGTGITQSSSIISCNNSIANNHGSLSSSSGTSPHTTTTIPARITTRSNSLNSIPSSSTSLSSSSTSGVGSSSSSLSSMLQLKSPASVPIDPSIVLDNIGNDLFSKLTFNDPSYTDEPPIRRIKFDDSSAQQNQEQQTGDDPSMVALMNSLSNNNVNEMDSSVKMGSIDVKDGSIITANAAPISTTSQPASSTLDSSTDDNLVIVPLEKGVQIVEESIRPRKEQLRKRFNDLLDTCLTEADIELVETSIESMISANLLQ</sequence>
<feature type="compositionally biased region" description="Low complexity" evidence="1">
    <location>
        <begin position="266"/>
        <end position="278"/>
    </location>
</feature>
<organism evidence="3 4">
    <name type="scientific">Blomia tropicalis</name>
    <name type="common">Mite</name>
    <dbReference type="NCBI Taxonomy" id="40697"/>
    <lineage>
        <taxon>Eukaryota</taxon>
        <taxon>Metazoa</taxon>
        <taxon>Ecdysozoa</taxon>
        <taxon>Arthropoda</taxon>
        <taxon>Chelicerata</taxon>
        <taxon>Arachnida</taxon>
        <taxon>Acari</taxon>
        <taxon>Acariformes</taxon>
        <taxon>Sarcoptiformes</taxon>
        <taxon>Astigmata</taxon>
        <taxon>Glycyphagoidea</taxon>
        <taxon>Echimyopodidae</taxon>
        <taxon>Blomia</taxon>
    </lineage>
</organism>
<feature type="region of interest" description="Disordered" evidence="1">
    <location>
        <begin position="690"/>
        <end position="749"/>
    </location>
</feature>
<evidence type="ECO:0000313" key="4">
    <source>
        <dbReference type="Proteomes" id="UP001142055"/>
    </source>
</evidence>
<dbReference type="SMART" id="SM00355">
    <property type="entry name" value="ZnF_C2H2"/>
    <property type="match status" value="2"/>
</dbReference>
<feature type="compositionally biased region" description="Low complexity" evidence="1">
    <location>
        <begin position="1035"/>
        <end position="1049"/>
    </location>
</feature>
<feature type="compositionally biased region" description="Low complexity" evidence="1">
    <location>
        <begin position="99"/>
        <end position="108"/>
    </location>
</feature>
<feature type="region of interest" description="Disordered" evidence="1">
    <location>
        <begin position="25"/>
        <end position="48"/>
    </location>
</feature>
<feature type="domain" description="C2H2-type" evidence="2">
    <location>
        <begin position="561"/>
        <end position="586"/>
    </location>
</feature>
<feature type="compositionally biased region" description="Polar residues" evidence="1">
    <location>
        <begin position="492"/>
        <end position="507"/>
    </location>
</feature>
<feature type="compositionally biased region" description="Polar residues" evidence="1">
    <location>
        <begin position="880"/>
        <end position="895"/>
    </location>
</feature>
<feature type="compositionally biased region" description="Gly residues" evidence="1">
    <location>
        <begin position="28"/>
        <end position="40"/>
    </location>
</feature>
<feature type="region of interest" description="Disordered" evidence="1">
    <location>
        <begin position="392"/>
        <end position="527"/>
    </location>
</feature>
<dbReference type="InterPro" id="IPR013087">
    <property type="entry name" value="Znf_C2H2_type"/>
</dbReference>
<proteinExistence type="predicted"/>
<feature type="compositionally biased region" description="Polar residues" evidence="1">
    <location>
        <begin position="470"/>
        <end position="485"/>
    </location>
</feature>
<feature type="region of interest" description="Disordered" evidence="1">
    <location>
        <begin position="63"/>
        <end position="133"/>
    </location>
</feature>
<feature type="region of interest" description="Disordered" evidence="1">
    <location>
        <begin position="880"/>
        <end position="986"/>
    </location>
</feature>
<accession>A0A9Q0RLT3</accession>
<name>A0A9Q0RLT3_BLOTA</name>
<feature type="domain" description="C2H2-type" evidence="2">
    <location>
        <begin position="597"/>
        <end position="620"/>
    </location>
</feature>
<gene>
    <name evidence="3" type="ORF">RDWZM_004896</name>
</gene>
<dbReference type="EMBL" id="JAPWDV010000002">
    <property type="protein sequence ID" value="KAJ6219084.1"/>
    <property type="molecule type" value="Genomic_DNA"/>
</dbReference>
<feature type="compositionally biased region" description="Low complexity" evidence="1">
    <location>
        <begin position="959"/>
        <end position="969"/>
    </location>
</feature>
<feature type="compositionally biased region" description="Low complexity" evidence="1">
    <location>
        <begin position="508"/>
        <end position="525"/>
    </location>
</feature>
<feature type="compositionally biased region" description="Polar residues" evidence="1">
    <location>
        <begin position="711"/>
        <end position="729"/>
    </location>
</feature>
<evidence type="ECO:0000259" key="2">
    <source>
        <dbReference type="SMART" id="SM00355"/>
    </source>
</evidence>
<feature type="compositionally biased region" description="Low complexity" evidence="1">
    <location>
        <begin position="896"/>
        <end position="912"/>
    </location>
</feature>
<feature type="compositionally biased region" description="Low complexity" evidence="1">
    <location>
        <begin position="428"/>
        <end position="469"/>
    </location>
</feature>
<feature type="region of interest" description="Disordered" evidence="1">
    <location>
        <begin position="1109"/>
        <end position="1161"/>
    </location>
</feature>
<feature type="region of interest" description="Disordered" evidence="1">
    <location>
        <begin position="1035"/>
        <end position="1054"/>
    </location>
</feature>
<feature type="compositionally biased region" description="Low complexity" evidence="1">
    <location>
        <begin position="66"/>
        <end position="87"/>
    </location>
</feature>
<feature type="region of interest" description="Disordered" evidence="1">
    <location>
        <begin position="257"/>
        <end position="282"/>
    </location>
</feature>
<keyword evidence="4" id="KW-1185">Reference proteome</keyword>